<dbReference type="FunFam" id="3.30.160.60:FF:000931">
    <property type="entry name" value="zinc finger protein 697"/>
    <property type="match status" value="1"/>
</dbReference>
<dbReference type="GO" id="GO:0008270">
    <property type="term" value="F:zinc ion binding"/>
    <property type="evidence" value="ECO:0007669"/>
    <property type="project" value="UniProtKB-KW"/>
</dbReference>
<feature type="domain" description="C2H2-type" evidence="13">
    <location>
        <begin position="147"/>
        <end position="174"/>
    </location>
</feature>
<dbReference type="SUPFAM" id="SSF57667">
    <property type="entry name" value="beta-beta-alpha zinc fingers"/>
    <property type="match status" value="2"/>
</dbReference>
<dbReference type="Pfam" id="PF00096">
    <property type="entry name" value="zf-C2H2"/>
    <property type="match status" value="4"/>
</dbReference>
<name>A0A6F9DCW9_9ASCI</name>
<dbReference type="FunFam" id="3.30.160.60:FF:001498">
    <property type="entry name" value="Zinc finger protein 404"/>
    <property type="match status" value="1"/>
</dbReference>
<dbReference type="InterPro" id="IPR050331">
    <property type="entry name" value="Zinc_finger"/>
</dbReference>
<feature type="region of interest" description="Disordered" evidence="12">
    <location>
        <begin position="332"/>
        <end position="365"/>
    </location>
</feature>
<dbReference type="InterPro" id="IPR013087">
    <property type="entry name" value="Znf_C2H2_type"/>
</dbReference>
<feature type="domain" description="C2H2-type" evidence="13">
    <location>
        <begin position="175"/>
        <end position="202"/>
    </location>
</feature>
<keyword evidence="6" id="KW-0862">Zinc</keyword>
<dbReference type="InterPro" id="IPR036236">
    <property type="entry name" value="Znf_C2H2_sf"/>
</dbReference>
<evidence type="ECO:0000256" key="7">
    <source>
        <dbReference type="ARBA" id="ARBA00023015"/>
    </source>
</evidence>
<feature type="compositionally biased region" description="Polar residues" evidence="12">
    <location>
        <begin position="379"/>
        <end position="405"/>
    </location>
</feature>
<dbReference type="FunFam" id="3.30.160.60:FF:000624">
    <property type="entry name" value="zinc finger protein 697"/>
    <property type="match status" value="1"/>
</dbReference>
<evidence type="ECO:0000313" key="14">
    <source>
        <dbReference type="EMBL" id="CAB3248855.1"/>
    </source>
</evidence>
<keyword evidence="7" id="KW-0805">Transcription regulation</keyword>
<dbReference type="PROSITE" id="PS00028">
    <property type="entry name" value="ZINC_FINGER_C2H2_1"/>
    <property type="match status" value="5"/>
</dbReference>
<proteinExistence type="evidence at transcript level"/>
<dbReference type="PANTHER" id="PTHR16515:SF49">
    <property type="entry name" value="GASTRULA ZINC FINGER PROTEIN XLCGF49.1-LIKE-RELATED"/>
    <property type="match status" value="1"/>
</dbReference>
<evidence type="ECO:0000256" key="2">
    <source>
        <dbReference type="ARBA" id="ARBA00006991"/>
    </source>
</evidence>
<protein>
    <submittedName>
        <fullName evidence="14">ZF(C2H2)-75 zinc finger protein</fullName>
    </submittedName>
</protein>
<dbReference type="GO" id="GO:0005634">
    <property type="term" value="C:nucleus"/>
    <property type="evidence" value="ECO:0007669"/>
    <property type="project" value="UniProtKB-SubCell"/>
</dbReference>
<dbReference type="GO" id="GO:0010468">
    <property type="term" value="P:regulation of gene expression"/>
    <property type="evidence" value="ECO:0007669"/>
    <property type="project" value="TreeGrafter"/>
</dbReference>
<evidence type="ECO:0000256" key="3">
    <source>
        <dbReference type="ARBA" id="ARBA00022723"/>
    </source>
</evidence>
<dbReference type="FunFam" id="3.30.160.60:FF:000446">
    <property type="entry name" value="Zinc finger protein"/>
    <property type="match status" value="1"/>
</dbReference>
<feature type="domain" description="C2H2-type" evidence="13">
    <location>
        <begin position="119"/>
        <end position="146"/>
    </location>
</feature>
<evidence type="ECO:0000256" key="11">
    <source>
        <dbReference type="PROSITE-ProRule" id="PRU00042"/>
    </source>
</evidence>
<evidence type="ECO:0000256" key="12">
    <source>
        <dbReference type="SAM" id="MobiDB-lite"/>
    </source>
</evidence>
<evidence type="ECO:0000256" key="1">
    <source>
        <dbReference type="ARBA" id="ARBA00004123"/>
    </source>
</evidence>
<comment type="similarity">
    <text evidence="2">Belongs to the krueppel C2H2-type zinc-finger protein family.</text>
</comment>
<keyword evidence="4" id="KW-0677">Repeat</keyword>
<accession>A0A6F9DCW9</accession>
<evidence type="ECO:0000256" key="10">
    <source>
        <dbReference type="ARBA" id="ARBA00023242"/>
    </source>
</evidence>
<evidence type="ECO:0000256" key="6">
    <source>
        <dbReference type="ARBA" id="ARBA00022833"/>
    </source>
</evidence>
<keyword evidence="5 11" id="KW-0863">Zinc-finger</keyword>
<evidence type="ECO:0000256" key="8">
    <source>
        <dbReference type="ARBA" id="ARBA00023125"/>
    </source>
</evidence>
<dbReference type="GO" id="GO:0003677">
    <property type="term" value="F:DNA binding"/>
    <property type="evidence" value="ECO:0007669"/>
    <property type="project" value="UniProtKB-KW"/>
</dbReference>
<evidence type="ECO:0000259" key="13">
    <source>
        <dbReference type="PROSITE" id="PS50157"/>
    </source>
</evidence>
<evidence type="ECO:0000256" key="5">
    <source>
        <dbReference type="ARBA" id="ARBA00022771"/>
    </source>
</evidence>
<reference evidence="14" key="1">
    <citation type="submission" date="2020-04" db="EMBL/GenBank/DDBJ databases">
        <authorList>
            <person name="Neveu A P."/>
        </authorList>
    </citation>
    <scope>NUCLEOTIDE SEQUENCE</scope>
    <source>
        <tissue evidence="14">Whole embryo</tissue>
    </source>
</reference>
<keyword evidence="10" id="KW-0539">Nucleus</keyword>
<feature type="region of interest" description="Disordered" evidence="12">
    <location>
        <begin position="378"/>
        <end position="405"/>
    </location>
</feature>
<dbReference type="SMART" id="SM00355">
    <property type="entry name" value="ZnF_C2H2"/>
    <property type="match status" value="5"/>
</dbReference>
<dbReference type="PANTHER" id="PTHR16515">
    <property type="entry name" value="PR DOMAIN ZINC FINGER PROTEIN"/>
    <property type="match status" value="1"/>
</dbReference>
<keyword evidence="8" id="KW-0238">DNA-binding</keyword>
<feature type="domain" description="C2H2-type" evidence="13">
    <location>
        <begin position="91"/>
        <end position="118"/>
    </location>
</feature>
<dbReference type="AlphaFoldDB" id="A0A6F9DCW9"/>
<dbReference type="PROSITE" id="PS50157">
    <property type="entry name" value="ZINC_FINGER_C2H2_2"/>
    <property type="match status" value="5"/>
</dbReference>
<feature type="region of interest" description="Disordered" evidence="12">
    <location>
        <begin position="220"/>
        <end position="239"/>
    </location>
</feature>
<feature type="domain" description="C2H2-type" evidence="13">
    <location>
        <begin position="44"/>
        <end position="72"/>
    </location>
</feature>
<keyword evidence="3" id="KW-0479">Metal-binding</keyword>
<gene>
    <name evidence="14" type="primary">Gfi1</name>
</gene>
<dbReference type="Gene3D" id="3.30.160.60">
    <property type="entry name" value="Classic Zinc Finger"/>
    <property type="match status" value="4"/>
</dbReference>
<dbReference type="EMBL" id="LR785415">
    <property type="protein sequence ID" value="CAB3248855.1"/>
    <property type="molecule type" value="mRNA"/>
</dbReference>
<evidence type="ECO:0000256" key="4">
    <source>
        <dbReference type="ARBA" id="ARBA00022737"/>
    </source>
</evidence>
<feature type="compositionally biased region" description="Basic and acidic residues" evidence="12">
    <location>
        <begin position="334"/>
        <end position="346"/>
    </location>
</feature>
<keyword evidence="9" id="KW-0804">Transcription</keyword>
<sequence>MMTPGKSQSVGYYYKEENTLNQSDPDYQQHVEETDGCQQRAMKYPCKDCDATFQYVTSLHQHEISEHSSKLQQRNNEAQKKNAGLNDKRQFVCETCGRKFALSENLNRHKMIHNDSRPYHCTHCNKSFRLSQHLKEHIRIHTGEKPYKCNICGHAFCQISNLKSHKKTHSKVKAFKCDECGKEFRRSFTLKQHKVAHERFNDVLPLAALQAPRNNAMKTFASSLSPPSDHASTGHKVTSQCNVTPDWRKHSDCRLTTNDHKFSPVWEEFVRTCCPPVSKADDPDQQSWPEINEIARLAKRNNPAYDVTGDKTRDVTKLSAKSKSETSFFVEQIIGRRDSTGSDKEATTSSDDAAGSDVSMSEQSPDYKWKRQLYKEWGSPSNKRSRSPTSSPAHDVSTASPTGWSHDQWSHVVPLIEWKPVITGWRNVVDGRVYSAYRGFTV</sequence>
<evidence type="ECO:0000256" key="9">
    <source>
        <dbReference type="ARBA" id="ARBA00023163"/>
    </source>
</evidence>
<comment type="subcellular location">
    <subcellularLocation>
        <location evidence="1">Nucleus</location>
    </subcellularLocation>
</comment>
<organism evidence="14">
    <name type="scientific">Phallusia mammillata</name>
    <dbReference type="NCBI Taxonomy" id="59560"/>
    <lineage>
        <taxon>Eukaryota</taxon>
        <taxon>Metazoa</taxon>
        <taxon>Chordata</taxon>
        <taxon>Tunicata</taxon>
        <taxon>Ascidiacea</taxon>
        <taxon>Phlebobranchia</taxon>
        <taxon>Ascidiidae</taxon>
        <taxon>Phallusia</taxon>
    </lineage>
</organism>